<dbReference type="PANTHER" id="PTHR30055:SF234">
    <property type="entry name" value="HTH-TYPE TRANSCRIPTIONAL REGULATOR BETI"/>
    <property type="match status" value="1"/>
</dbReference>
<dbReference type="SUPFAM" id="SSF48498">
    <property type="entry name" value="Tetracyclin repressor-like, C-terminal domain"/>
    <property type="match status" value="1"/>
</dbReference>
<dbReference type="PRINTS" id="PR00455">
    <property type="entry name" value="HTHTETR"/>
</dbReference>
<reference evidence="6" key="1">
    <citation type="submission" date="2020-07" db="EMBL/GenBank/DDBJ databases">
        <title>Huge and variable diversity of episymbiotic CPR bacteria and DPANN archaea in groundwater ecosystems.</title>
        <authorList>
            <person name="He C.Y."/>
            <person name="Keren R."/>
            <person name="Whittaker M."/>
            <person name="Farag I.F."/>
            <person name="Doudna J."/>
            <person name="Cate J.H.D."/>
            <person name="Banfield J.F."/>
        </authorList>
    </citation>
    <scope>NUCLEOTIDE SEQUENCE</scope>
    <source>
        <strain evidence="6">NC_groundwater_672_Ag_B-0.1um_62_36</strain>
    </source>
</reference>
<dbReference type="PROSITE" id="PS01081">
    <property type="entry name" value="HTH_TETR_1"/>
    <property type="match status" value="1"/>
</dbReference>
<dbReference type="Pfam" id="PF00440">
    <property type="entry name" value="TetR_N"/>
    <property type="match status" value="1"/>
</dbReference>
<dbReference type="PROSITE" id="PS50977">
    <property type="entry name" value="HTH_TETR_2"/>
    <property type="match status" value="1"/>
</dbReference>
<keyword evidence="1" id="KW-0805">Transcription regulation</keyword>
<proteinExistence type="predicted"/>
<dbReference type="InterPro" id="IPR050109">
    <property type="entry name" value="HTH-type_TetR-like_transc_reg"/>
</dbReference>
<dbReference type="InterPro" id="IPR009057">
    <property type="entry name" value="Homeodomain-like_sf"/>
</dbReference>
<accession>A0A932CQK5</accession>
<dbReference type="InterPro" id="IPR036271">
    <property type="entry name" value="Tet_transcr_reg_TetR-rel_C_sf"/>
</dbReference>
<comment type="caution">
    <text evidence="6">The sequence shown here is derived from an EMBL/GenBank/DDBJ whole genome shotgun (WGS) entry which is preliminary data.</text>
</comment>
<dbReference type="InterPro" id="IPR001647">
    <property type="entry name" value="HTH_TetR"/>
</dbReference>
<evidence type="ECO:0000256" key="2">
    <source>
        <dbReference type="ARBA" id="ARBA00023125"/>
    </source>
</evidence>
<dbReference type="Proteomes" id="UP000769766">
    <property type="component" value="Unassembled WGS sequence"/>
</dbReference>
<evidence type="ECO:0000256" key="4">
    <source>
        <dbReference type="PROSITE-ProRule" id="PRU00335"/>
    </source>
</evidence>
<dbReference type="InterPro" id="IPR023772">
    <property type="entry name" value="DNA-bd_HTH_TetR-type_CS"/>
</dbReference>
<dbReference type="GO" id="GO:0003700">
    <property type="term" value="F:DNA-binding transcription factor activity"/>
    <property type="evidence" value="ECO:0007669"/>
    <property type="project" value="TreeGrafter"/>
</dbReference>
<dbReference type="SUPFAM" id="SSF46689">
    <property type="entry name" value="Homeodomain-like"/>
    <property type="match status" value="1"/>
</dbReference>
<organism evidence="6 7">
    <name type="scientific">Tectimicrobiota bacterium</name>
    <dbReference type="NCBI Taxonomy" id="2528274"/>
    <lineage>
        <taxon>Bacteria</taxon>
        <taxon>Pseudomonadati</taxon>
        <taxon>Nitrospinota/Tectimicrobiota group</taxon>
        <taxon>Candidatus Tectimicrobiota</taxon>
    </lineage>
</organism>
<dbReference type="GO" id="GO:0000976">
    <property type="term" value="F:transcription cis-regulatory region binding"/>
    <property type="evidence" value="ECO:0007669"/>
    <property type="project" value="TreeGrafter"/>
</dbReference>
<evidence type="ECO:0000259" key="5">
    <source>
        <dbReference type="PROSITE" id="PS50977"/>
    </source>
</evidence>
<keyword evidence="3" id="KW-0804">Transcription</keyword>
<protein>
    <submittedName>
        <fullName evidence="6">TetR/AcrR family transcriptional regulator</fullName>
    </submittedName>
</protein>
<feature type="domain" description="HTH tetR-type" evidence="5">
    <location>
        <begin position="17"/>
        <end position="77"/>
    </location>
</feature>
<name>A0A932CQK5_UNCTE</name>
<dbReference type="PANTHER" id="PTHR30055">
    <property type="entry name" value="HTH-TYPE TRANSCRIPTIONAL REGULATOR RUTR"/>
    <property type="match status" value="1"/>
</dbReference>
<keyword evidence="2 4" id="KW-0238">DNA-binding</keyword>
<dbReference type="Gene3D" id="1.10.357.10">
    <property type="entry name" value="Tetracycline Repressor, domain 2"/>
    <property type="match status" value="1"/>
</dbReference>
<evidence type="ECO:0000313" key="6">
    <source>
        <dbReference type="EMBL" id="MBI2877730.1"/>
    </source>
</evidence>
<sequence>MEEIQSLPVGRRERKKRETEERILEAALSLFRIKGLESTTLEEITEKADVGKGTFFNYFPSKDILLMHLYERVVTEVGGLLERQWKLMGSPFDILKSFLLLLAERIQAYPDLFERVALRMARLALPSRFSWEDLLARLLKEGQDRGELRKDIDPREMAEVVTAMGIQTILSWLREDPRPPLVGLLQRRLSLLWDGMRVRQPSS</sequence>
<evidence type="ECO:0000256" key="1">
    <source>
        <dbReference type="ARBA" id="ARBA00023015"/>
    </source>
</evidence>
<evidence type="ECO:0000313" key="7">
    <source>
        <dbReference type="Proteomes" id="UP000769766"/>
    </source>
</evidence>
<dbReference type="AlphaFoldDB" id="A0A932CQK5"/>
<gene>
    <name evidence="6" type="ORF">HYY20_12695</name>
</gene>
<feature type="DNA-binding region" description="H-T-H motif" evidence="4">
    <location>
        <begin position="40"/>
        <end position="59"/>
    </location>
</feature>
<evidence type="ECO:0000256" key="3">
    <source>
        <dbReference type="ARBA" id="ARBA00023163"/>
    </source>
</evidence>
<dbReference type="EMBL" id="JACPRF010000385">
    <property type="protein sequence ID" value="MBI2877730.1"/>
    <property type="molecule type" value="Genomic_DNA"/>
</dbReference>